<dbReference type="PANTHER" id="PTHR48228">
    <property type="entry name" value="SUCCINYL-COA--D-CITRAMALATE COA-TRANSFERASE"/>
    <property type="match status" value="1"/>
</dbReference>
<protein>
    <submittedName>
        <fullName evidence="1">Succinyl-CoA--L-malate CoA-transferase beta subunit</fullName>
        <ecNumber evidence="1">2.8.3.22</ecNumber>
    </submittedName>
</protein>
<dbReference type="Gene3D" id="3.40.50.10540">
    <property type="entry name" value="Crotonobetainyl-coa:carnitine coa-transferase, domain 1"/>
    <property type="match status" value="2"/>
</dbReference>
<name>A0A644WMA9_9ZZZZ</name>
<evidence type="ECO:0000313" key="1">
    <source>
        <dbReference type="EMBL" id="MPM05056.1"/>
    </source>
</evidence>
<dbReference type="SUPFAM" id="SSF89796">
    <property type="entry name" value="CoA-transferase family III (CaiB/BaiF)"/>
    <property type="match status" value="1"/>
</dbReference>
<keyword evidence="1" id="KW-0808">Transferase</keyword>
<dbReference type="InterPro" id="IPR044855">
    <property type="entry name" value="CoA-Trfase_III_dom3_sf"/>
</dbReference>
<dbReference type="GO" id="GO:0016740">
    <property type="term" value="F:transferase activity"/>
    <property type="evidence" value="ECO:0007669"/>
    <property type="project" value="UniProtKB-KW"/>
</dbReference>
<gene>
    <name evidence="1" type="primary">smtB_4</name>
    <name evidence="1" type="ORF">SDC9_51338</name>
</gene>
<dbReference type="InterPro" id="IPR003673">
    <property type="entry name" value="CoA-Trfase_fam_III"/>
</dbReference>
<comment type="caution">
    <text evidence="1">The sequence shown here is derived from an EMBL/GenBank/DDBJ whole genome shotgun (WGS) entry which is preliminary data.</text>
</comment>
<dbReference type="InterPro" id="IPR023606">
    <property type="entry name" value="CoA-Trfase_III_dom_1_sf"/>
</dbReference>
<proteinExistence type="predicted"/>
<dbReference type="InterPro" id="IPR050509">
    <property type="entry name" value="CoA-transferase_III"/>
</dbReference>
<dbReference type="EMBL" id="VSSQ01001096">
    <property type="protein sequence ID" value="MPM05056.1"/>
    <property type="molecule type" value="Genomic_DNA"/>
</dbReference>
<dbReference type="Pfam" id="PF02515">
    <property type="entry name" value="CoA_transf_3"/>
    <property type="match status" value="1"/>
</dbReference>
<reference evidence="1" key="1">
    <citation type="submission" date="2019-08" db="EMBL/GenBank/DDBJ databases">
        <authorList>
            <person name="Kucharzyk K."/>
            <person name="Murdoch R.W."/>
            <person name="Higgins S."/>
            <person name="Loffler F."/>
        </authorList>
    </citation>
    <scope>NUCLEOTIDE SEQUENCE</scope>
</reference>
<dbReference type="Gene3D" id="3.30.1540.10">
    <property type="entry name" value="formyl-coa transferase, domain 3"/>
    <property type="match status" value="1"/>
</dbReference>
<dbReference type="AlphaFoldDB" id="A0A644WMA9"/>
<sequence length="392" mass="43216">MAQALAGIRVVDFSKWLPGQYCSMVLGDFGAEIIKIEDLGGDGTRNFFPQKEEGMSYWHLALNRNKKGMAVDLRTSKGKEIALKLIKTADVLIEGFRPGFMVKAGLDYETVAKENPRLVYCSLTGFGQTGKYKHKPAHDLNVIGLAGMTYLEAGTGGATVSDIQFSAMGGAFNGVSGVLLALLARERTGRGQHVDIGLFNAAISEETTIISSLWGSQEQGVRPFGRLAHYYNIYRTKDGRYLSAGTIEPKFWRRMCELIGREDIMDRQMDFAHEGELCGILAEAFAQKTQKEWLNLIGNEEFCLTPICSLQEALSGDLVAESQMLAERQEDIGTVRYVKNPIKMSATPATITRRAPRLGEHNAEILGEIGYSTEQIEELIAKKIINDAKVSS</sequence>
<accession>A0A644WMA9</accession>
<organism evidence="1">
    <name type="scientific">bioreactor metagenome</name>
    <dbReference type="NCBI Taxonomy" id="1076179"/>
    <lineage>
        <taxon>unclassified sequences</taxon>
        <taxon>metagenomes</taxon>
        <taxon>ecological metagenomes</taxon>
    </lineage>
</organism>
<dbReference type="PANTHER" id="PTHR48228:SF5">
    <property type="entry name" value="ALPHA-METHYLACYL-COA RACEMASE"/>
    <property type="match status" value="1"/>
</dbReference>
<dbReference type="EC" id="2.8.3.22" evidence="1"/>